<gene>
    <name evidence="1" type="ORF">C7Y71_005005</name>
</gene>
<protein>
    <submittedName>
        <fullName evidence="1">Uncharacterized protein</fullName>
    </submittedName>
</protein>
<dbReference type="Proteomes" id="UP000249375">
    <property type="component" value="Chromosome"/>
</dbReference>
<evidence type="ECO:0000313" key="1">
    <source>
        <dbReference type="EMBL" id="QFQ12425.1"/>
    </source>
</evidence>
<evidence type="ECO:0000313" key="2">
    <source>
        <dbReference type="Proteomes" id="UP000249375"/>
    </source>
</evidence>
<dbReference type="EMBL" id="CP033459">
    <property type="protein sequence ID" value="QFQ12425.1"/>
    <property type="molecule type" value="Genomic_DNA"/>
</dbReference>
<name>A0A5P8E5Z4_9BACT</name>
<keyword evidence="2" id="KW-1185">Reference proteome</keyword>
<sequence>MDKDIARLCKKIEAALGVAVNASGDFEVLAREVFDRTHEVVGINTLKRIWGHGNYGVEKPRRSTLDVLARFVGFADYSTFLRYNDGLTSDKVMTRHIVTKHLARGLTVELQWLPDRRVLVEHLGNARFVVREVEHSKLQVGDTFFCNMIIEGEPIYLSNLTREGMSPTAYMAGKQAGVHFTVIED</sequence>
<dbReference type="KEGG" id="alq:C7Y71_005005"/>
<dbReference type="RefSeq" id="WP_111897290.1">
    <property type="nucleotide sequence ID" value="NZ_CP033459.1"/>
</dbReference>
<organism evidence="1 2">
    <name type="scientific">Pseudoprevotella muciniphila</name>
    <dbReference type="NCBI Taxonomy" id="2133944"/>
    <lineage>
        <taxon>Bacteria</taxon>
        <taxon>Pseudomonadati</taxon>
        <taxon>Bacteroidota</taxon>
        <taxon>Bacteroidia</taxon>
        <taxon>Bacteroidales</taxon>
        <taxon>Prevotellaceae</taxon>
        <taxon>Pseudoprevotella</taxon>
    </lineage>
</organism>
<dbReference type="OrthoDB" id="639802at2"/>
<reference evidence="1 2" key="1">
    <citation type="submission" date="2018-11" db="EMBL/GenBank/DDBJ databases">
        <authorList>
            <person name="Na S.W."/>
            <person name="Baik M."/>
        </authorList>
    </citation>
    <scope>NUCLEOTIDE SEQUENCE [LARGE SCALE GENOMIC DNA]</scope>
    <source>
        <strain evidence="1 2">E39</strain>
    </source>
</reference>
<dbReference type="AlphaFoldDB" id="A0A5P8E5Z4"/>
<accession>A0A5P8E5Z4</accession>
<proteinExistence type="predicted"/>